<feature type="compositionally biased region" description="Acidic residues" evidence="1">
    <location>
        <begin position="32"/>
        <end position="43"/>
    </location>
</feature>
<sequence length="143" mass="15895">MGQDSTKPKYNATITFSNSDDKKEVNYLFTEEQENLEEVDSTEDQTASEVKSKDPGTLITIKEVELVLTTIPANKKLDNKEKELHVGLLEAGARKPEDDAGDGRAERMKHRCTSGTVKYEKLKTENAERSGLLCLSNDLDDAS</sequence>
<dbReference type="AlphaFoldDB" id="A0AAV2TUQ5"/>
<feature type="region of interest" description="Disordered" evidence="1">
    <location>
        <begin position="32"/>
        <end position="51"/>
    </location>
</feature>
<dbReference type="Proteomes" id="UP001497525">
    <property type="component" value="Unassembled WGS sequence"/>
</dbReference>
<protein>
    <submittedName>
        <fullName evidence="2">Uncharacterized protein</fullName>
    </submittedName>
</protein>
<reference evidence="2" key="1">
    <citation type="submission" date="2024-06" db="EMBL/GenBank/DDBJ databases">
        <authorList>
            <person name="Liu X."/>
            <person name="Lenzi L."/>
            <person name="Haldenby T S."/>
            <person name="Uol C."/>
        </authorList>
    </citation>
    <scope>NUCLEOTIDE SEQUENCE</scope>
</reference>
<evidence type="ECO:0000313" key="3">
    <source>
        <dbReference type="Proteomes" id="UP001497525"/>
    </source>
</evidence>
<evidence type="ECO:0000313" key="2">
    <source>
        <dbReference type="EMBL" id="CAL5139676.1"/>
    </source>
</evidence>
<organism evidence="2 3">
    <name type="scientific">Calicophoron daubneyi</name>
    <name type="common">Rumen fluke</name>
    <name type="synonym">Paramphistomum daubneyi</name>
    <dbReference type="NCBI Taxonomy" id="300641"/>
    <lineage>
        <taxon>Eukaryota</taxon>
        <taxon>Metazoa</taxon>
        <taxon>Spiralia</taxon>
        <taxon>Lophotrochozoa</taxon>
        <taxon>Platyhelminthes</taxon>
        <taxon>Trematoda</taxon>
        <taxon>Digenea</taxon>
        <taxon>Plagiorchiida</taxon>
        <taxon>Pronocephalata</taxon>
        <taxon>Paramphistomoidea</taxon>
        <taxon>Paramphistomidae</taxon>
        <taxon>Calicophoron</taxon>
    </lineage>
</organism>
<proteinExistence type="predicted"/>
<feature type="region of interest" description="Disordered" evidence="1">
    <location>
        <begin position="88"/>
        <end position="109"/>
    </location>
</feature>
<evidence type="ECO:0000256" key="1">
    <source>
        <dbReference type="SAM" id="MobiDB-lite"/>
    </source>
</evidence>
<accession>A0AAV2TUQ5</accession>
<comment type="caution">
    <text evidence="2">The sequence shown here is derived from an EMBL/GenBank/DDBJ whole genome shotgun (WGS) entry which is preliminary data.</text>
</comment>
<name>A0AAV2TUQ5_CALDB</name>
<feature type="compositionally biased region" description="Basic and acidic residues" evidence="1">
    <location>
        <begin position="92"/>
        <end position="106"/>
    </location>
</feature>
<dbReference type="EMBL" id="CAXLJL010000623">
    <property type="protein sequence ID" value="CAL5139676.1"/>
    <property type="molecule type" value="Genomic_DNA"/>
</dbReference>
<gene>
    <name evidence="2" type="ORF">CDAUBV1_LOCUS14792</name>
</gene>